<evidence type="ECO:0008006" key="4">
    <source>
        <dbReference type="Google" id="ProtNLM"/>
    </source>
</evidence>
<keyword evidence="1" id="KW-0732">Signal</keyword>
<dbReference type="EMBL" id="JACHNY010000007">
    <property type="protein sequence ID" value="MBB4619029.1"/>
    <property type="molecule type" value="Genomic_DNA"/>
</dbReference>
<dbReference type="GO" id="GO:0008237">
    <property type="term" value="F:metallopeptidase activity"/>
    <property type="evidence" value="ECO:0007669"/>
    <property type="project" value="InterPro"/>
</dbReference>
<evidence type="ECO:0000256" key="1">
    <source>
        <dbReference type="SAM" id="SignalP"/>
    </source>
</evidence>
<dbReference type="NCBIfam" id="NF035944">
    <property type="entry name" value="PEPxxWA-CTERM"/>
    <property type="match status" value="1"/>
</dbReference>
<feature type="signal peptide" evidence="1">
    <location>
        <begin position="1"/>
        <end position="22"/>
    </location>
</feature>
<evidence type="ECO:0000313" key="3">
    <source>
        <dbReference type="Proteomes" id="UP000574769"/>
    </source>
</evidence>
<feature type="chain" id="PRO_5031076893" description="PEP-CTERM protein-sorting domain-containing protein" evidence="1">
    <location>
        <begin position="23"/>
        <end position="398"/>
    </location>
</feature>
<dbReference type="Proteomes" id="UP000574769">
    <property type="component" value="Unassembled WGS sequence"/>
</dbReference>
<dbReference type="InterPro" id="IPR024079">
    <property type="entry name" value="MetalloPept_cat_dom_sf"/>
</dbReference>
<evidence type="ECO:0000313" key="2">
    <source>
        <dbReference type="EMBL" id="MBB4619029.1"/>
    </source>
</evidence>
<keyword evidence="3" id="KW-1185">Reference proteome</keyword>
<sequence>MKLKHLFCCGVALCVASTGAQAATFNLIDTGGVKGSAAEAGFNIAAAYWGSVLTNDVTINLNVRFAPLAPNVIGSTGSARTDVSVAQWERGVRATKSDSLLDRSIVLPSLNSQGGVKLVSNGVDADGNDDLSYTQFIDGSTTSSKTLYLNTAVAKATGVIGANNPVIDGSITFSSTFGFDFDPTDGISANTFDFIGVAIHEIGHALGFVSGVDFLDVYGGEGPGAGTLGYSLNDTSIYSALDMFRYSDASTRAVRGKPDVLDLSVGSDAYFSIDGGKTALFGNKLSTGRYNGDGDQASHWKDAVGCTGQIGILDPTFCFGQAGEVTALDLAAYDAMGWNTSVDVLRNPGYVATTASIYRQFASLVPEPGSWALMLTGFAMMGATLRGRRTRTRVTFAA</sequence>
<protein>
    <recommendedName>
        <fullName evidence="4">PEP-CTERM protein-sorting domain-containing protein</fullName>
    </recommendedName>
</protein>
<dbReference type="NCBIfam" id="TIGR02595">
    <property type="entry name" value="PEP_CTERM"/>
    <property type="match status" value="1"/>
</dbReference>
<organism evidence="2 3">
    <name type="scientific">Sphingomonas abaci</name>
    <dbReference type="NCBI Taxonomy" id="237611"/>
    <lineage>
        <taxon>Bacteria</taxon>
        <taxon>Pseudomonadati</taxon>
        <taxon>Pseudomonadota</taxon>
        <taxon>Alphaproteobacteria</taxon>
        <taxon>Sphingomonadales</taxon>
        <taxon>Sphingomonadaceae</taxon>
        <taxon>Sphingomonas</taxon>
    </lineage>
</organism>
<dbReference type="Gene3D" id="3.40.390.10">
    <property type="entry name" value="Collagenase (Catalytic Domain)"/>
    <property type="match status" value="1"/>
</dbReference>
<name>A0A7W7AL34_9SPHN</name>
<dbReference type="InterPro" id="IPR013424">
    <property type="entry name" value="Ice-binding_C"/>
</dbReference>
<dbReference type="AlphaFoldDB" id="A0A7W7AL34"/>
<dbReference type="SUPFAM" id="SSF55486">
    <property type="entry name" value="Metalloproteases ('zincins'), catalytic domain"/>
    <property type="match status" value="2"/>
</dbReference>
<reference evidence="2 3" key="1">
    <citation type="submission" date="2020-08" db="EMBL/GenBank/DDBJ databases">
        <title>Genomic Encyclopedia of Type Strains, Phase IV (KMG-IV): sequencing the most valuable type-strain genomes for metagenomic binning, comparative biology and taxonomic classification.</title>
        <authorList>
            <person name="Goeker M."/>
        </authorList>
    </citation>
    <scope>NUCLEOTIDE SEQUENCE [LARGE SCALE GENOMIC DNA]</scope>
    <source>
        <strain evidence="2 3">DSM 15867</strain>
    </source>
</reference>
<dbReference type="RefSeq" id="WP_184116454.1">
    <property type="nucleotide sequence ID" value="NZ_JACHNY010000007.1"/>
</dbReference>
<accession>A0A7W7AL34</accession>
<dbReference type="NCBIfam" id="NF038122">
    <property type="entry name" value="metallo_LGF"/>
    <property type="match status" value="1"/>
</dbReference>
<gene>
    <name evidence="2" type="ORF">GGQ96_003179</name>
</gene>
<comment type="caution">
    <text evidence="2">The sequence shown here is derived from an EMBL/GenBank/DDBJ whole genome shotgun (WGS) entry which is preliminary data.</text>
</comment>
<proteinExistence type="predicted"/>